<evidence type="ECO:0000256" key="2">
    <source>
        <dbReference type="ARBA" id="ARBA00022475"/>
    </source>
</evidence>
<feature type="transmembrane region" description="Helical" evidence="8">
    <location>
        <begin position="147"/>
        <end position="177"/>
    </location>
</feature>
<protein>
    <submittedName>
        <fullName evidence="9">Uncharacterized protein DUF2029</fullName>
    </submittedName>
</protein>
<evidence type="ECO:0000256" key="3">
    <source>
        <dbReference type="ARBA" id="ARBA00022679"/>
    </source>
</evidence>
<proteinExistence type="inferred from homology"/>
<dbReference type="Pfam" id="PF09594">
    <property type="entry name" value="GT87"/>
    <property type="match status" value="1"/>
</dbReference>
<feature type="transmembrane region" description="Helical" evidence="8">
    <location>
        <begin position="189"/>
        <end position="213"/>
    </location>
</feature>
<feature type="transmembrane region" description="Helical" evidence="8">
    <location>
        <begin position="34"/>
        <end position="53"/>
    </location>
</feature>
<evidence type="ECO:0000256" key="7">
    <source>
        <dbReference type="ARBA" id="ARBA00024033"/>
    </source>
</evidence>
<organism evidence="9 10">
    <name type="scientific">Brevibacterium celere</name>
    <dbReference type="NCBI Taxonomy" id="225845"/>
    <lineage>
        <taxon>Bacteria</taxon>
        <taxon>Bacillati</taxon>
        <taxon>Actinomycetota</taxon>
        <taxon>Actinomycetes</taxon>
        <taxon>Micrococcales</taxon>
        <taxon>Brevibacteriaceae</taxon>
        <taxon>Brevibacterium</taxon>
    </lineage>
</organism>
<dbReference type="EMBL" id="QNSB01000002">
    <property type="protein sequence ID" value="RBP73756.1"/>
    <property type="molecule type" value="Genomic_DNA"/>
</dbReference>
<feature type="transmembrane region" description="Helical" evidence="8">
    <location>
        <begin position="382"/>
        <end position="403"/>
    </location>
</feature>
<evidence type="ECO:0000256" key="6">
    <source>
        <dbReference type="ARBA" id="ARBA00023136"/>
    </source>
</evidence>
<evidence type="ECO:0000313" key="9">
    <source>
        <dbReference type="EMBL" id="RBP73756.1"/>
    </source>
</evidence>
<dbReference type="GO" id="GO:0005886">
    <property type="term" value="C:plasma membrane"/>
    <property type="evidence" value="ECO:0007669"/>
    <property type="project" value="UniProtKB-SubCell"/>
</dbReference>
<evidence type="ECO:0000313" key="10">
    <source>
        <dbReference type="Proteomes" id="UP000253509"/>
    </source>
</evidence>
<dbReference type="RefSeq" id="WP_113903127.1">
    <property type="nucleotide sequence ID" value="NZ_QNSB01000002.1"/>
</dbReference>
<dbReference type="GO" id="GO:0016758">
    <property type="term" value="F:hexosyltransferase activity"/>
    <property type="evidence" value="ECO:0007669"/>
    <property type="project" value="InterPro"/>
</dbReference>
<reference evidence="9 10" key="1">
    <citation type="submission" date="2018-06" db="EMBL/GenBank/DDBJ databases">
        <title>Freshwater and sediment microbial communities from various areas in North America, analyzing microbe dynamics in response to fracking.</title>
        <authorList>
            <person name="Lamendella R."/>
        </authorList>
    </citation>
    <scope>NUCLEOTIDE SEQUENCE [LARGE SCALE GENOMIC DNA]</scope>
    <source>
        <strain evidence="9 10">3b_TX</strain>
    </source>
</reference>
<comment type="subcellular location">
    <subcellularLocation>
        <location evidence="1">Cell membrane</location>
        <topology evidence="1">Multi-pass membrane protein</topology>
    </subcellularLocation>
</comment>
<keyword evidence="10" id="KW-1185">Reference proteome</keyword>
<dbReference type="InterPro" id="IPR018584">
    <property type="entry name" value="GT87"/>
</dbReference>
<comment type="caution">
    <text evidence="9">The sequence shown here is derived from an EMBL/GenBank/DDBJ whole genome shotgun (WGS) entry which is preliminary data.</text>
</comment>
<comment type="similarity">
    <text evidence="7">Belongs to the glycosyltransferase 87 family.</text>
</comment>
<keyword evidence="5 8" id="KW-1133">Transmembrane helix</keyword>
<dbReference type="Proteomes" id="UP000253509">
    <property type="component" value="Unassembled WGS sequence"/>
</dbReference>
<name>A0A366ILZ0_9MICO</name>
<evidence type="ECO:0000256" key="5">
    <source>
        <dbReference type="ARBA" id="ARBA00022989"/>
    </source>
</evidence>
<feature type="transmembrane region" description="Helical" evidence="8">
    <location>
        <begin position="117"/>
        <end position="140"/>
    </location>
</feature>
<gene>
    <name evidence="9" type="ORF">DFO65_102284</name>
</gene>
<evidence type="ECO:0000256" key="4">
    <source>
        <dbReference type="ARBA" id="ARBA00022692"/>
    </source>
</evidence>
<keyword evidence="4 8" id="KW-0812">Transmembrane</keyword>
<evidence type="ECO:0000256" key="8">
    <source>
        <dbReference type="SAM" id="Phobius"/>
    </source>
</evidence>
<sequence>MPSHPSTRIAEPLLGGPDGIHLGAAGARFRRLQAFIFAGLLGATTFLALALQAPCLSSGYAQPSASARMCAGPLSTAFLGDLNPEAPGRSTGGAAGLSVLDAALVAGLRALTDDVSVFMSFVLILNVVAIAALGVGLLVLARQRAWLTAVFVSPIILFTLGSTLDPVAVALSVWALIVVLGSPPIPARPWLAGVLLGLAAFIKPLALLVLLALTLAGSHPTRTVPARSPRMMIATAALTSALILILDGSAYARVVHGLTDAVDGGSFASILVMARFGSNASWAPVWIAASAGVVLAVTIALLLVRRRGLDPAVAACLLIGACLLFAPGMMPWDSLWLLPFLVLAVHRWWVLIVWGLAEASFAVASHLGDVAGIDPEAGLEPAFVALFTLLRLFALVVAIIFAAENLHRQRVRAPRRIAVAARTRPVGAGGENPDMTAPARVL</sequence>
<feature type="transmembrane region" description="Helical" evidence="8">
    <location>
        <begin position="311"/>
        <end position="330"/>
    </location>
</feature>
<keyword evidence="3" id="KW-0808">Transferase</keyword>
<dbReference type="AlphaFoldDB" id="A0A366ILZ0"/>
<keyword evidence="2" id="KW-1003">Cell membrane</keyword>
<feature type="transmembrane region" description="Helical" evidence="8">
    <location>
        <begin position="233"/>
        <end position="252"/>
    </location>
</feature>
<evidence type="ECO:0000256" key="1">
    <source>
        <dbReference type="ARBA" id="ARBA00004651"/>
    </source>
</evidence>
<keyword evidence="6 8" id="KW-0472">Membrane</keyword>
<accession>A0A366ILZ0</accession>
<feature type="transmembrane region" description="Helical" evidence="8">
    <location>
        <begin position="283"/>
        <end position="304"/>
    </location>
</feature>